<dbReference type="GO" id="GO:0070530">
    <property type="term" value="F:K63-linked polyubiquitin modification-dependent protein binding"/>
    <property type="evidence" value="ECO:0007669"/>
    <property type="project" value="InterPro"/>
</dbReference>
<dbReference type="EMBL" id="JAIZAY010000017">
    <property type="protein sequence ID" value="KAJ8026056.1"/>
    <property type="molecule type" value="Genomic_DNA"/>
</dbReference>
<proteinExistence type="predicted"/>
<feature type="compositionally biased region" description="Polar residues" evidence="1">
    <location>
        <begin position="127"/>
        <end position="148"/>
    </location>
</feature>
<evidence type="ECO:0000313" key="3">
    <source>
        <dbReference type="Proteomes" id="UP001152320"/>
    </source>
</evidence>
<comment type="caution">
    <text evidence="2">The sequence shown here is derived from an EMBL/GenBank/DDBJ whole genome shotgun (WGS) entry which is preliminary data.</text>
</comment>
<feature type="compositionally biased region" description="Basic and acidic residues" evidence="1">
    <location>
        <begin position="493"/>
        <end position="503"/>
    </location>
</feature>
<dbReference type="OrthoDB" id="10638537at2759"/>
<sequence>MIECCLKQMRQRRFVSRDERRWGNPVRPGPYVAKYLIHRRRGVPIPPSDEDSSDETTEGEVSEICGKKEKKDLQVCEDSDEDFQPVIGRQTENSPRTIKRPRSEPRESDKMSSHSIVCPKPIRRHPNSSPFQKFSQGSADKSAFQETHNMTRDRQRPPTPSVRTFDFGGSQSPSFHSPSTRLNSGLKESDISEPPLSSKKEPTTPVRKLRRSSSNPEFRSPSKDDTSPLMTNTSPWKDEHKAGPSKRVAQVRPTNSSPWLSKASFRNSNSHPNSQSQQEGGFIREEDTFQRMHEEANTSSALDRPSTSEDGLKTTNPPSPAVPSPPKIVPSINVGIECPLCAQKYPISTIEAHASECDGSIPLEDEIDNSVPVTEEPVRSSVIDNKVHHTADLPHSPQNVNNDQSMDHIDAAILQMVENKEINLIPSRTSRNKSSRSLQNQFEDVFDEEGHYSRLRKNRKKVKEDLLEKCYLCNKMIPKEEYLNHVNGHKELTSGSKLSRESSDDPPDEDNGDPEVSSTSHIEKQRDAVSNGSSEEHNYLRAMYGRKSKNNIEDEDEDDVVEVEEDEEDSLEWTQPGMIPEDSDSPIKAFQSIKESRCIVDFKNQFKEASGVRSRADVRGKGRGRGRGTKRKRGKGKRGRGRKKAAMLT</sequence>
<dbReference type="Proteomes" id="UP001152320">
    <property type="component" value="Chromosome 17"/>
</dbReference>
<name>A0A9Q0YTU2_HOLLE</name>
<dbReference type="GO" id="GO:0006302">
    <property type="term" value="P:double-strand break repair"/>
    <property type="evidence" value="ECO:0007669"/>
    <property type="project" value="InterPro"/>
</dbReference>
<dbReference type="AlphaFoldDB" id="A0A9Q0YTU2"/>
<feature type="region of interest" description="Disordered" evidence="1">
    <location>
        <begin position="293"/>
        <end position="328"/>
    </location>
</feature>
<feature type="compositionally biased region" description="Polar residues" evidence="1">
    <location>
        <begin position="169"/>
        <end position="183"/>
    </location>
</feature>
<dbReference type="GO" id="GO:0042393">
    <property type="term" value="F:histone binding"/>
    <property type="evidence" value="ECO:0007669"/>
    <property type="project" value="TreeGrafter"/>
</dbReference>
<keyword evidence="3" id="KW-1185">Reference proteome</keyword>
<evidence type="ECO:0000313" key="2">
    <source>
        <dbReference type="EMBL" id="KAJ8026056.1"/>
    </source>
</evidence>
<feature type="region of interest" description="Disordered" evidence="1">
    <location>
        <begin position="42"/>
        <end position="281"/>
    </location>
</feature>
<protein>
    <recommendedName>
        <fullName evidence="4">UBZ4-type domain-containing protein</fullName>
    </recommendedName>
</protein>
<dbReference type="PANTHER" id="PTHR15932:SF2">
    <property type="entry name" value="BRCA1-A COMPLEX SUBUNIT RAP80"/>
    <property type="match status" value="1"/>
</dbReference>
<evidence type="ECO:0000256" key="1">
    <source>
        <dbReference type="SAM" id="MobiDB-lite"/>
    </source>
</evidence>
<feature type="region of interest" description="Disordered" evidence="1">
    <location>
        <begin position="493"/>
        <end position="585"/>
    </location>
</feature>
<feature type="compositionally biased region" description="Acidic residues" evidence="1">
    <location>
        <begin position="504"/>
        <end position="513"/>
    </location>
</feature>
<dbReference type="GO" id="GO:0045739">
    <property type="term" value="P:positive regulation of DNA repair"/>
    <property type="evidence" value="ECO:0007669"/>
    <property type="project" value="TreeGrafter"/>
</dbReference>
<dbReference type="InterPro" id="IPR038868">
    <property type="entry name" value="RAP80"/>
</dbReference>
<feature type="compositionally biased region" description="Pro residues" evidence="1">
    <location>
        <begin position="317"/>
        <end position="328"/>
    </location>
</feature>
<feature type="compositionally biased region" description="Acidic residues" evidence="1">
    <location>
        <begin position="48"/>
        <end position="61"/>
    </location>
</feature>
<feature type="region of interest" description="Disordered" evidence="1">
    <location>
        <begin position="608"/>
        <end position="649"/>
    </location>
</feature>
<accession>A0A9Q0YTU2</accession>
<feature type="compositionally biased region" description="Basic residues" evidence="1">
    <location>
        <begin position="621"/>
        <end position="649"/>
    </location>
</feature>
<feature type="compositionally biased region" description="Low complexity" evidence="1">
    <location>
        <begin position="267"/>
        <end position="278"/>
    </location>
</feature>
<reference evidence="2" key="1">
    <citation type="submission" date="2021-10" db="EMBL/GenBank/DDBJ databases">
        <title>Tropical sea cucumber genome reveals ecological adaptation and Cuvierian tubules defense mechanism.</title>
        <authorList>
            <person name="Chen T."/>
        </authorList>
    </citation>
    <scope>NUCLEOTIDE SEQUENCE</scope>
    <source>
        <strain evidence="2">Nanhai2018</strain>
        <tissue evidence="2">Muscle</tissue>
    </source>
</reference>
<feature type="compositionally biased region" description="Basic and acidic residues" evidence="1">
    <location>
        <begin position="65"/>
        <end position="74"/>
    </location>
</feature>
<gene>
    <name evidence="2" type="ORF">HOLleu_33790</name>
</gene>
<evidence type="ECO:0008006" key="4">
    <source>
        <dbReference type="Google" id="ProtNLM"/>
    </source>
</evidence>
<feature type="compositionally biased region" description="Acidic residues" evidence="1">
    <location>
        <begin position="553"/>
        <end position="571"/>
    </location>
</feature>
<dbReference type="GO" id="GO:0070531">
    <property type="term" value="C:BRCA1-A complex"/>
    <property type="evidence" value="ECO:0007669"/>
    <property type="project" value="InterPro"/>
</dbReference>
<feature type="compositionally biased region" description="Basic and acidic residues" evidence="1">
    <location>
        <begin position="101"/>
        <end position="112"/>
    </location>
</feature>
<organism evidence="2 3">
    <name type="scientific">Holothuria leucospilota</name>
    <name type="common">Black long sea cucumber</name>
    <name type="synonym">Mertensiothuria leucospilota</name>
    <dbReference type="NCBI Taxonomy" id="206669"/>
    <lineage>
        <taxon>Eukaryota</taxon>
        <taxon>Metazoa</taxon>
        <taxon>Echinodermata</taxon>
        <taxon>Eleutherozoa</taxon>
        <taxon>Echinozoa</taxon>
        <taxon>Holothuroidea</taxon>
        <taxon>Aspidochirotacea</taxon>
        <taxon>Aspidochirotida</taxon>
        <taxon>Holothuriidae</taxon>
        <taxon>Holothuria</taxon>
    </lineage>
</organism>
<dbReference type="PANTHER" id="PTHR15932">
    <property type="entry name" value="UBIQUITIN INTERACTION MOTIF-CONTAINING PROTEIN 1"/>
    <property type="match status" value="1"/>
</dbReference>